<proteinExistence type="inferred from homology"/>
<dbReference type="Pfam" id="PF04055">
    <property type="entry name" value="Radical_SAM"/>
    <property type="match status" value="1"/>
</dbReference>
<evidence type="ECO:0000256" key="2">
    <source>
        <dbReference type="RuleBase" id="RU364116"/>
    </source>
</evidence>
<dbReference type="SFLD" id="SFLDF00288">
    <property type="entry name" value="HemN-like__clustered_with_nucl"/>
    <property type="match status" value="1"/>
</dbReference>
<comment type="subcellular location">
    <subcellularLocation>
        <location evidence="2">Cytoplasm</location>
    </subcellularLocation>
</comment>
<dbReference type="SFLD" id="SFLDF00562">
    <property type="entry name" value="HemN-like__clustered_with_heat"/>
    <property type="match status" value="1"/>
</dbReference>
<dbReference type="SMART" id="SM00729">
    <property type="entry name" value="Elp3"/>
    <property type="match status" value="1"/>
</dbReference>
<dbReference type="EMBL" id="FUIE01000064">
    <property type="protein sequence ID" value="SJM66537.1"/>
    <property type="molecule type" value="Genomic_DNA"/>
</dbReference>
<dbReference type="PROSITE" id="PS51918">
    <property type="entry name" value="RADICAL_SAM"/>
    <property type="match status" value="1"/>
</dbReference>
<dbReference type="InterPro" id="IPR004559">
    <property type="entry name" value="HemW-like"/>
</dbReference>
<reference evidence="4 5" key="1">
    <citation type="submission" date="2017-02" db="EMBL/GenBank/DDBJ databases">
        <authorList>
            <person name="Peterson S.W."/>
        </authorList>
    </citation>
    <scope>NUCLEOTIDE SEQUENCE [LARGE SCALE GENOMIC DNA]</scope>
    <source>
        <strain evidence="4 5">3F5N</strain>
    </source>
</reference>
<evidence type="ECO:0000256" key="1">
    <source>
        <dbReference type="ARBA" id="ARBA00006100"/>
    </source>
</evidence>
<dbReference type="GO" id="GO:0051539">
    <property type="term" value="F:4 iron, 4 sulfur cluster binding"/>
    <property type="evidence" value="ECO:0007669"/>
    <property type="project" value="UniProtKB-UniRule"/>
</dbReference>
<organism evidence="4 5">
    <name type="scientific">Brevundimonas diminuta 3F5N</name>
    <dbReference type="NCBI Taxonomy" id="1255603"/>
    <lineage>
        <taxon>Bacteria</taxon>
        <taxon>Pseudomonadati</taxon>
        <taxon>Pseudomonadota</taxon>
        <taxon>Alphaproteobacteria</taxon>
        <taxon>Caulobacterales</taxon>
        <taxon>Caulobacteraceae</taxon>
        <taxon>Brevundimonas</taxon>
    </lineage>
</organism>
<dbReference type="AlphaFoldDB" id="A0A1R4GEE7"/>
<dbReference type="InterPro" id="IPR058240">
    <property type="entry name" value="rSAM_sf"/>
</dbReference>
<evidence type="ECO:0000313" key="4">
    <source>
        <dbReference type="EMBL" id="SJM66537.1"/>
    </source>
</evidence>
<dbReference type="Pfam" id="PF06969">
    <property type="entry name" value="HemN_C"/>
    <property type="match status" value="1"/>
</dbReference>
<keyword evidence="2" id="KW-0349">Heme</keyword>
<keyword evidence="2" id="KW-0143">Chaperone</keyword>
<dbReference type="PANTHER" id="PTHR13932:SF5">
    <property type="entry name" value="RADICAL S-ADENOSYL METHIONINE DOMAIN-CONTAINING PROTEIN 1, MITOCHONDRIAL"/>
    <property type="match status" value="1"/>
</dbReference>
<dbReference type="Gene3D" id="3.30.750.200">
    <property type="match status" value="1"/>
</dbReference>
<accession>A0A1R4GEE7</accession>
<dbReference type="InterPro" id="IPR034505">
    <property type="entry name" value="Coproporphyrinogen-III_oxidase"/>
</dbReference>
<name>A0A1R4GEE7_BREDI</name>
<dbReference type="NCBIfam" id="TIGR00539">
    <property type="entry name" value="hemN_rel"/>
    <property type="match status" value="1"/>
</dbReference>
<dbReference type="Proteomes" id="UP000195766">
    <property type="component" value="Unassembled WGS sequence"/>
</dbReference>
<dbReference type="InterPro" id="IPR010723">
    <property type="entry name" value="HemN_C"/>
</dbReference>
<feature type="domain" description="Radical SAM core" evidence="3">
    <location>
        <begin position="36"/>
        <end position="273"/>
    </location>
</feature>
<evidence type="ECO:0000313" key="5">
    <source>
        <dbReference type="Proteomes" id="UP000195766"/>
    </source>
</evidence>
<comment type="similarity">
    <text evidence="1">Belongs to the anaerobic coproporphyrinogen-III oxidase family. HemW subfamily.</text>
</comment>
<keyword evidence="2" id="KW-0963">Cytoplasm</keyword>
<dbReference type="CDD" id="cd01335">
    <property type="entry name" value="Radical_SAM"/>
    <property type="match status" value="1"/>
</dbReference>
<dbReference type="GO" id="GO:0005737">
    <property type="term" value="C:cytoplasm"/>
    <property type="evidence" value="ECO:0007669"/>
    <property type="project" value="UniProtKB-SubCell"/>
</dbReference>
<dbReference type="PANTHER" id="PTHR13932">
    <property type="entry name" value="COPROPORPHYRINIGEN III OXIDASE"/>
    <property type="match status" value="1"/>
</dbReference>
<dbReference type="SUPFAM" id="SSF102114">
    <property type="entry name" value="Radical SAM enzymes"/>
    <property type="match status" value="1"/>
</dbReference>
<comment type="function">
    <text evidence="2">Probably acts as a heme chaperone, transferring heme to an unknown acceptor. Binds one molecule of heme per monomer, possibly covalently. Binds 1 [4Fe-4S] cluster. The cluster is coordinated with 3 cysteines and an exchangeable S-adenosyl-L-methionine.</text>
</comment>
<protein>
    <recommendedName>
        <fullName evidence="2">Heme chaperone HemW</fullName>
    </recommendedName>
</protein>
<keyword evidence="2" id="KW-0408">Iron</keyword>
<gene>
    <name evidence="4" type="ORF">FM111_12030</name>
</gene>
<dbReference type="GO" id="GO:0046872">
    <property type="term" value="F:metal ion binding"/>
    <property type="evidence" value="ECO:0007669"/>
    <property type="project" value="UniProtKB-UniRule"/>
</dbReference>
<dbReference type="InterPro" id="IPR007197">
    <property type="entry name" value="rSAM"/>
</dbReference>
<sequence>MTKTPALQAAVLRERGDRGEYQSVPQAAVLREGGDRDEKDSIALYVHWPYCARICPYCDFNVVRDRGRTQEQAGLAQAILNDLEAQAALVGPRALASIFFGGGTPSLMPPDAVAAVIARARSLFPSAGDIEISLEANPTDAEAGRYAALAQAGINRLSMGVQSFDDVALKFLGRDHSAAEARRAIALAGRAFPRLSIDLIYARPGQSVADWTAELTTALDLGFEHISPYQLTIEGTTAFGRAVARGAWSPPDEDLAAALYEATQGTLERAGFEAYEVSNHARDVAARSSHNLHVWRGGDYLGLGPGAHGRMTLAEGRVATVAERRIGDYVAGVAVGSPWAEREVLDPRDADEERVLLGLRTVEGVPLTLLQRLDLSADEGRLADLLTDGFLSLKDGRVAATATGRPLLDAVLKSLLV</sequence>
<dbReference type="GO" id="GO:0006779">
    <property type="term" value="P:porphyrin-containing compound biosynthetic process"/>
    <property type="evidence" value="ECO:0007669"/>
    <property type="project" value="InterPro"/>
</dbReference>
<keyword evidence="2" id="KW-0004">4Fe-4S</keyword>
<dbReference type="GO" id="GO:0004109">
    <property type="term" value="F:coproporphyrinogen oxidase activity"/>
    <property type="evidence" value="ECO:0007669"/>
    <property type="project" value="InterPro"/>
</dbReference>
<evidence type="ECO:0000259" key="3">
    <source>
        <dbReference type="PROSITE" id="PS51918"/>
    </source>
</evidence>
<keyword evidence="2" id="KW-0479">Metal-binding</keyword>
<dbReference type="InterPro" id="IPR006638">
    <property type="entry name" value="Elp3/MiaA/NifB-like_rSAM"/>
</dbReference>
<dbReference type="SFLD" id="SFLDS00029">
    <property type="entry name" value="Radical_SAM"/>
    <property type="match status" value="1"/>
</dbReference>
<keyword evidence="2" id="KW-0949">S-adenosyl-L-methionine</keyword>
<keyword evidence="2" id="KW-0411">Iron-sulfur</keyword>
<dbReference type="SFLD" id="SFLDG01065">
    <property type="entry name" value="anaerobic_coproporphyrinogen-I"/>
    <property type="match status" value="1"/>
</dbReference>